<proteinExistence type="predicted"/>
<name>A0A090LZI9_OSTTA</name>
<dbReference type="GeneID" id="34945738"/>
<dbReference type="InParanoid" id="A0A090LZI9"/>
<dbReference type="PROSITE" id="PS50106">
    <property type="entry name" value="PDZ"/>
    <property type="match status" value="1"/>
</dbReference>
<feature type="domain" description="PDZ" evidence="1">
    <location>
        <begin position="61"/>
        <end position="118"/>
    </location>
</feature>
<dbReference type="KEGG" id="ota:OT_ostta04g00130"/>
<accession>A0A090LZI9</accession>
<dbReference type="OrthoDB" id="496515at2759"/>
<dbReference type="AlphaFoldDB" id="A0A090LZI9"/>
<evidence type="ECO:0000313" key="2">
    <source>
        <dbReference type="EMBL" id="CEF97400.1"/>
    </source>
</evidence>
<dbReference type="Proteomes" id="UP000009170">
    <property type="component" value="Unassembled WGS sequence"/>
</dbReference>
<dbReference type="EMBL" id="CAID01000004">
    <property type="protein sequence ID" value="CEF97400.1"/>
    <property type="molecule type" value="Genomic_DNA"/>
</dbReference>
<organism evidence="2 3">
    <name type="scientific">Ostreococcus tauri</name>
    <name type="common">Marine green alga</name>
    <dbReference type="NCBI Taxonomy" id="70448"/>
    <lineage>
        <taxon>Eukaryota</taxon>
        <taxon>Viridiplantae</taxon>
        <taxon>Chlorophyta</taxon>
        <taxon>Mamiellophyceae</taxon>
        <taxon>Mamiellales</taxon>
        <taxon>Bathycoccaceae</taxon>
        <taxon>Ostreococcus</taxon>
    </lineage>
</organism>
<evidence type="ECO:0000259" key="1">
    <source>
        <dbReference type="PROSITE" id="PS50106"/>
    </source>
</evidence>
<keyword evidence="3" id="KW-1185">Reference proteome</keyword>
<reference evidence="3" key="1">
    <citation type="journal article" date="2006" name="Proc. Natl. Acad. Sci. U.S.A.">
        <title>Genome analysis of the smallest free-living eukaryote Ostreococcus tauri unveils many unique features.</title>
        <authorList>
            <person name="Derelle E."/>
            <person name="Ferraz C."/>
            <person name="Rombauts S."/>
            <person name="Rouze P."/>
            <person name="Worden A.Z."/>
            <person name="Robbens S."/>
            <person name="Partensky F."/>
            <person name="Degroeve S."/>
            <person name="Echeynie S."/>
            <person name="Cooke R."/>
            <person name="Saeys Y."/>
            <person name="Wuyts J."/>
            <person name="Jabbari K."/>
            <person name="Bowler C."/>
            <person name="Panaud O."/>
            <person name="Piegu B."/>
            <person name="Ball S.G."/>
            <person name="Ral J.-P."/>
            <person name="Bouget F.-Y."/>
            <person name="Piganeau G."/>
            <person name="De Baets B."/>
            <person name="Picard A."/>
            <person name="Delseny M."/>
            <person name="Demaille J."/>
            <person name="Van de Peer Y."/>
            <person name="Moreau H."/>
        </authorList>
    </citation>
    <scope>NUCLEOTIDE SEQUENCE [LARGE SCALE GENOMIC DNA]</scope>
    <source>
        <strain evidence="3">OTTH 0595 / CCAP 157/2 / RCC745</strain>
    </source>
</reference>
<dbReference type="InterPro" id="IPR001478">
    <property type="entry name" value="PDZ"/>
</dbReference>
<protein>
    <submittedName>
        <fullName evidence="2">PDZ domain</fullName>
    </submittedName>
</protein>
<dbReference type="RefSeq" id="XP_022838671.1">
    <property type="nucleotide sequence ID" value="XM_022984394.1"/>
</dbReference>
<reference evidence="2 3" key="2">
    <citation type="journal article" date="2014" name="BMC Genomics">
        <title>An improved genome of the model marine alga Ostreococcus tauri unfolds by assessing Illumina de novo assemblies.</title>
        <authorList>
            <person name="Blanc-Mathieu R."/>
            <person name="Verhelst B."/>
            <person name="Derelle E."/>
            <person name="Rombauts S."/>
            <person name="Bouget F.Y."/>
            <person name="Carre I."/>
            <person name="Chateau A."/>
            <person name="Eyre-Walker A."/>
            <person name="Grimsley N."/>
            <person name="Moreau H."/>
            <person name="Piegu B."/>
            <person name="Rivals E."/>
            <person name="Schackwitz W."/>
            <person name="Van de Peer Y."/>
            <person name="Piganeau G."/>
        </authorList>
    </citation>
    <scope>NUCLEOTIDE SEQUENCE [LARGE SCALE GENOMIC DNA]</scope>
    <source>
        <strain evidence="3">OTTH 0595 / CCAP 157/2 / RCC745</strain>
    </source>
</reference>
<gene>
    <name evidence="2" type="ORF">OT_ostta04g00130</name>
</gene>
<evidence type="ECO:0000313" key="3">
    <source>
        <dbReference type="Proteomes" id="UP000009170"/>
    </source>
</evidence>
<comment type="caution">
    <text evidence="2">The sequence shown here is derived from an EMBL/GenBank/DDBJ whole genome shotgun (WGS) entry which is preliminary data.</text>
</comment>
<sequence>MFTMNATQLSSTRVCNTRALRRTSTSSARPRVNTVTRAINELTESDVLTRYPLGGDMDVYKVELDCSQSNIQLGIFLQKGPDDRPQVRTIRPGGTAKGKIDVGDVVLATTYTVLKGTSDKSYGSASRGWCDTAETTAAQAEAAMTTNSSSIGIVLARKYKATGLKSANVDEDTATWAARVAAEARAKRKQ</sequence>